<dbReference type="OrthoDB" id="688025at2759"/>
<name>A0A8X8APQ7_BRACI</name>
<dbReference type="PANTHER" id="PTHR35486:SF7">
    <property type="entry name" value="(RAPE) HYPOTHETICAL PROTEIN"/>
    <property type="match status" value="1"/>
</dbReference>
<reference evidence="2 3" key="1">
    <citation type="submission" date="2020-02" db="EMBL/GenBank/DDBJ databases">
        <authorList>
            <person name="Ma Q."/>
            <person name="Huang Y."/>
            <person name="Song X."/>
            <person name="Pei D."/>
        </authorList>
    </citation>
    <scope>NUCLEOTIDE SEQUENCE [LARGE SCALE GENOMIC DNA]</scope>
    <source>
        <strain evidence="2">Sxm20200214</strain>
        <tissue evidence="2">Leaf</tissue>
    </source>
</reference>
<dbReference type="Proteomes" id="UP000886595">
    <property type="component" value="Unassembled WGS sequence"/>
</dbReference>
<protein>
    <submittedName>
        <fullName evidence="2">Uncharacterized protein</fullName>
    </submittedName>
</protein>
<keyword evidence="3" id="KW-1185">Reference proteome</keyword>
<accession>A0A8X8APQ7</accession>
<evidence type="ECO:0000256" key="1">
    <source>
        <dbReference type="SAM" id="MobiDB-lite"/>
    </source>
</evidence>
<feature type="region of interest" description="Disordered" evidence="1">
    <location>
        <begin position="129"/>
        <end position="169"/>
    </location>
</feature>
<evidence type="ECO:0000313" key="2">
    <source>
        <dbReference type="EMBL" id="KAG2309640.1"/>
    </source>
</evidence>
<organism evidence="2 3">
    <name type="scientific">Brassica carinata</name>
    <name type="common">Ethiopian mustard</name>
    <name type="synonym">Abyssinian cabbage</name>
    <dbReference type="NCBI Taxonomy" id="52824"/>
    <lineage>
        <taxon>Eukaryota</taxon>
        <taxon>Viridiplantae</taxon>
        <taxon>Streptophyta</taxon>
        <taxon>Embryophyta</taxon>
        <taxon>Tracheophyta</taxon>
        <taxon>Spermatophyta</taxon>
        <taxon>Magnoliopsida</taxon>
        <taxon>eudicotyledons</taxon>
        <taxon>Gunneridae</taxon>
        <taxon>Pentapetalae</taxon>
        <taxon>rosids</taxon>
        <taxon>malvids</taxon>
        <taxon>Brassicales</taxon>
        <taxon>Brassicaceae</taxon>
        <taxon>Brassiceae</taxon>
        <taxon>Brassica</taxon>
    </lineage>
</organism>
<gene>
    <name evidence="2" type="ORF">Bca52824_029388</name>
</gene>
<comment type="caution">
    <text evidence="2">The sequence shown here is derived from an EMBL/GenBank/DDBJ whole genome shotgun (WGS) entry which is preliminary data.</text>
</comment>
<proteinExistence type="predicted"/>
<evidence type="ECO:0000313" key="3">
    <source>
        <dbReference type="Proteomes" id="UP000886595"/>
    </source>
</evidence>
<sequence length="227" mass="24973">MRCKRHTVDSTSTIGVCASCLRERLFSLPYAAARNSDAGGGREDSLGSSSSSEQVFETNRSFKKKQTGLSRFSTFFTTRSNELSSRDSSTFSPSSSSSWFSKVLSPIEKQTANTTTCYIEDLIVSESNQQQRPRHSYCKGLSPANELESSVEESPGRARRTSTPGRKKTAKKMALCLSPLVRAKPNCSFGYTGEMKSPVRPHISTAASYCANRSKKLADLGRADHRR</sequence>
<dbReference type="AlphaFoldDB" id="A0A8X8APQ7"/>
<dbReference type="EMBL" id="JAAMPC010000006">
    <property type="protein sequence ID" value="KAG2309640.1"/>
    <property type="molecule type" value="Genomic_DNA"/>
</dbReference>
<feature type="compositionally biased region" description="Basic residues" evidence="1">
    <location>
        <begin position="157"/>
        <end position="169"/>
    </location>
</feature>
<dbReference type="PANTHER" id="PTHR35486">
    <property type="entry name" value="EXPRESSED PROTEIN"/>
    <property type="match status" value="1"/>
</dbReference>